<reference evidence="2 3" key="1">
    <citation type="submission" date="2016-11" db="EMBL/GenBank/DDBJ databases">
        <authorList>
            <person name="Jaros S."/>
            <person name="Januszkiewicz K."/>
            <person name="Wedrychowicz H."/>
        </authorList>
    </citation>
    <scope>NUCLEOTIDE SEQUENCE [LARGE SCALE GENOMIC DNA]</scope>
    <source>
        <strain evidence="2 3">KHT3</strain>
    </source>
</reference>
<dbReference type="RefSeq" id="WP_081373299.1">
    <property type="nucleotide sequence ID" value="NZ_FRBD01000034.1"/>
</dbReference>
<evidence type="ECO:0000313" key="2">
    <source>
        <dbReference type="EMBL" id="SHL22765.1"/>
    </source>
</evidence>
<organism evidence="2 3">
    <name type="scientific">Xylanibacter ruminicola</name>
    <name type="common">Prevotella ruminicola</name>
    <dbReference type="NCBI Taxonomy" id="839"/>
    <lineage>
        <taxon>Bacteria</taxon>
        <taxon>Pseudomonadati</taxon>
        <taxon>Bacteroidota</taxon>
        <taxon>Bacteroidia</taxon>
        <taxon>Bacteroidales</taxon>
        <taxon>Prevotellaceae</taxon>
        <taxon>Xylanibacter</taxon>
    </lineage>
</organism>
<name>A0A1M6YXE7_XYLRU</name>
<dbReference type="Proteomes" id="UP000184130">
    <property type="component" value="Unassembled WGS sequence"/>
</dbReference>
<dbReference type="EMBL" id="FRBD01000034">
    <property type="protein sequence ID" value="SHL22765.1"/>
    <property type="molecule type" value="Genomic_DNA"/>
</dbReference>
<protein>
    <submittedName>
        <fullName evidence="2">Uncharacterized protein</fullName>
    </submittedName>
</protein>
<feature type="transmembrane region" description="Helical" evidence="1">
    <location>
        <begin position="6"/>
        <end position="27"/>
    </location>
</feature>
<evidence type="ECO:0000256" key="1">
    <source>
        <dbReference type="SAM" id="Phobius"/>
    </source>
</evidence>
<keyword evidence="1" id="KW-1133">Transmembrane helix</keyword>
<sequence length="200" mass="22839">METFGQVLAAIIGPVIGILVGIFYIGIRNAKTKAKTVKEMEAMLDDVSYIQEMKHLHGNDENMVWQQYDILLAAQHYDWYTMVDWASYMESADINNIESVVVADSANVTGIELAHVYNQNKVGLKNFENLKEERGRLSIYGHSHTLNSSVQIVWFNQTRVLRIITLINDEVLITKYVETLVRRTFGTKDAMRLAKPITNE</sequence>
<accession>A0A1M6YXE7</accession>
<keyword evidence="1" id="KW-0812">Transmembrane</keyword>
<dbReference type="AlphaFoldDB" id="A0A1M6YXE7"/>
<evidence type="ECO:0000313" key="3">
    <source>
        <dbReference type="Proteomes" id="UP000184130"/>
    </source>
</evidence>
<gene>
    <name evidence="2" type="ORF">SAMN05216463_13419</name>
</gene>
<dbReference type="OrthoDB" id="2228385at2"/>
<keyword evidence="1" id="KW-0472">Membrane</keyword>
<proteinExistence type="predicted"/>